<dbReference type="EMBL" id="JAVRRT010000013">
    <property type="protein sequence ID" value="KAK5166688.1"/>
    <property type="molecule type" value="Genomic_DNA"/>
</dbReference>
<dbReference type="PANTHER" id="PTHR47843">
    <property type="entry name" value="BTB DOMAIN-CONTAINING PROTEIN-RELATED"/>
    <property type="match status" value="1"/>
</dbReference>
<dbReference type="SUPFAM" id="SSF54695">
    <property type="entry name" value="POZ domain"/>
    <property type="match status" value="1"/>
</dbReference>
<evidence type="ECO:0000256" key="1">
    <source>
        <dbReference type="SAM" id="MobiDB-lite"/>
    </source>
</evidence>
<reference evidence="2 3" key="1">
    <citation type="submission" date="2023-08" db="EMBL/GenBank/DDBJ databases">
        <title>Black Yeasts Isolated from many extreme environments.</title>
        <authorList>
            <person name="Coleine C."/>
            <person name="Stajich J.E."/>
            <person name="Selbmann L."/>
        </authorList>
    </citation>
    <scope>NUCLEOTIDE SEQUENCE [LARGE SCALE GENOMIC DNA]</scope>
    <source>
        <strain evidence="2 3">CCFEE 5935</strain>
    </source>
</reference>
<evidence type="ECO:0000313" key="3">
    <source>
        <dbReference type="Proteomes" id="UP001337655"/>
    </source>
</evidence>
<sequence>MAISVHMEGSTASPWDGEPELKPELSPTYIKLIVGPQRQVFEFQEDLICNKCPFFYNAFCGNFLEAKTKQLELPDDDPERFQELDSWLQQDVIDDTQSWLALSRTWLFADKYHIDELQNAIVDALYRKYTAHNTGINIAFETLDYIAEHTYKRSPLRLLFADMLVNGTSLQQIPDRADNIPHEFMQEMWLSLKSYIARNGPANTSLLTNPIHSYYVSSAAAKATAMPKPVDPADAPTDIFCQSWRCEDSLPIRDTLYMCTNHNVTLCRRCRDSHRGHRKKMMTLTTAPYRDAATGEMTIIDAQINDSGFYCDGPKCDTREFELGLPDYALMSGDRSSFARKTWKTECVSIPEKQRRLAAKLCLRCAGDDHLTDACEAKEAVLDAEVEVEE</sequence>
<evidence type="ECO:0000313" key="2">
    <source>
        <dbReference type="EMBL" id="KAK5166688.1"/>
    </source>
</evidence>
<dbReference type="RefSeq" id="XP_064656570.1">
    <property type="nucleotide sequence ID" value="XM_064805465.1"/>
</dbReference>
<proteinExistence type="predicted"/>
<feature type="region of interest" description="Disordered" evidence="1">
    <location>
        <begin position="1"/>
        <end position="20"/>
    </location>
</feature>
<keyword evidence="3" id="KW-1185">Reference proteome</keyword>
<dbReference type="Gene3D" id="3.30.710.10">
    <property type="entry name" value="Potassium Channel Kv1.1, Chain A"/>
    <property type="match status" value="1"/>
</dbReference>
<dbReference type="Proteomes" id="UP001337655">
    <property type="component" value="Unassembled WGS sequence"/>
</dbReference>
<evidence type="ECO:0008006" key="4">
    <source>
        <dbReference type="Google" id="ProtNLM"/>
    </source>
</evidence>
<dbReference type="PANTHER" id="PTHR47843:SF2">
    <property type="entry name" value="BTB DOMAIN-CONTAINING PROTEIN"/>
    <property type="match status" value="1"/>
</dbReference>
<organism evidence="2 3">
    <name type="scientific">Saxophila tyrrhenica</name>
    <dbReference type="NCBI Taxonomy" id="1690608"/>
    <lineage>
        <taxon>Eukaryota</taxon>
        <taxon>Fungi</taxon>
        <taxon>Dikarya</taxon>
        <taxon>Ascomycota</taxon>
        <taxon>Pezizomycotina</taxon>
        <taxon>Dothideomycetes</taxon>
        <taxon>Dothideomycetidae</taxon>
        <taxon>Mycosphaerellales</taxon>
        <taxon>Extremaceae</taxon>
        <taxon>Saxophila</taxon>
    </lineage>
</organism>
<gene>
    <name evidence="2" type="ORF">LTR77_008232</name>
</gene>
<dbReference type="AlphaFoldDB" id="A0AAV9P573"/>
<protein>
    <recommendedName>
        <fullName evidence="4">BTB domain-containing protein</fullName>
    </recommendedName>
</protein>
<name>A0AAV9P573_9PEZI</name>
<accession>A0AAV9P573</accession>
<dbReference type="GeneID" id="89929566"/>
<comment type="caution">
    <text evidence="2">The sequence shown here is derived from an EMBL/GenBank/DDBJ whole genome shotgun (WGS) entry which is preliminary data.</text>
</comment>
<dbReference type="InterPro" id="IPR011333">
    <property type="entry name" value="SKP1/BTB/POZ_sf"/>
</dbReference>